<evidence type="ECO:0000313" key="2">
    <source>
        <dbReference type="Proteomes" id="UP000001876"/>
    </source>
</evidence>
<dbReference type="AlphaFoldDB" id="C1NAC2"/>
<accession>C1NAC2</accession>
<dbReference type="Gene3D" id="3.40.50.150">
    <property type="entry name" value="Vaccinia Virus protein VP39"/>
    <property type="match status" value="1"/>
</dbReference>
<keyword evidence="2" id="KW-1185">Reference proteome</keyword>
<proteinExistence type="predicted"/>
<dbReference type="OrthoDB" id="406014at2759"/>
<dbReference type="InterPro" id="IPR029063">
    <property type="entry name" value="SAM-dependent_MTases_sf"/>
</dbReference>
<protein>
    <submittedName>
        <fullName evidence="1">Predicted protein</fullName>
    </submittedName>
</protein>
<dbReference type="STRING" id="564608.C1NAC2"/>
<dbReference type="SUPFAM" id="SSF53335">
    <property type="entry name" value="S-adenosyl-L-methionine-dependent methyltransferases"/>
    <property type="match status" value="1"/>
</dbReference>
<dbReference type="RefSeq" id="XP_003064879.1">
    <property type="nucleotide sequence ID" value="XM_003064833.1"/>
</dbReference>
<sequence length="280" mass="32384">MVARKGRVALSKQLYRTKINALRRWLKQKKKIERGGDEKRILRVLELCAGSSSFSKAVERICKKLGIECKVYRLDIDSRCTVEIVADIEKWTCQSKKGFFDIIWCSPPCTNYSNAKTVGKRNLASADRVAKSCVKHIDNLAPPVFFIENPRARLRKRPFMRRFLKLTHMCTQCKYGRRFKKETDICTEICAKDLRLLRCTASSPCVHVQRFEKKYGKKRHPQTAQTGGTYDKDLKITIPGTPSKMSAKIAPKLAEHLVHRSFAYMKERGHDRFPQTRRCV</sequence>
<name>C1NAC2_MICPC</name>
<reference evidence="1 2" key="1">
    <citation type="journal article" date="2009" name="Science">
        <title>Green evolution and dynamic adaptations revealed by genomes of the marine picoeukaryotes Micromonas.</title>
        <authorList>
            <person name="Worden A.Z."/>
            <person name="Lee J.H."/>
            <person name="Mock T."/>
            <person name="Rouze P."/>
            <person name="Simmons M.P."/>
            <person name="Aerts A.L."/>
            <person name="Allen A.E."/>
            <person name="Cuvelier M.L."/>
            <person name="Derelle E."/>
            <person name="Everett M.V."/>
            <person name="Foulon E."/>
            <person name="Grimwood J."/>
            <person name="Gundlach H."/>
            <person name="Henrissat B."/>
            <person name="Napoli C."/>
            <person name="McDonald S.M."/>
            <person name="Parker M.S."/>
            <person name="Rombauts S."/>
            <person name="Salamov A."/>
            <person name="Von Dassow P."/>
            <person name="Badger J.H."/>
            <person name="Coutinho P.M."/>
            <person name="Demir E."/>
            <person name="Dubchak I."/>
            <person name="Gentemann C."/>
            <person name="Eikrem W."/>
            <person name="Gready J.E."/>
            <person name="John U."/>
            <person name="Lanier W."/>
            <person name="Lindquist E.A."/>
            <person name="Lucas S."/>
            <person name="Mayer K.F."/>
            <person name="Moreau H."/>
            <person name="Not F."/>
            <person name="Otillar R."/>
            <person name="Panaud O."/>
            <person name="Pangilinan J."/>
            <person name="Paulsen I."/>
            <person name="Piegu B."/>
            <person name="Poliakov A."/>
            <person name="Robbens S."/>
            <person name="Schmutz J."/>
            <person name="Toulza E."/>
            <person name="Wyss T."/>
            <person name="Zelensky A."/>
            <person name="Zhou K."/>
            <person name="Armbrust E.V."/>
            <person name="Bhattacharya D."/>
            <person name="Goodenough U.W."/>
            <person name="Van de Peer Y."/>
            <person name="Grigoriev I.V."/>
        </authorList>
    </citation>
    <scope>NUCLEOTIDE SEQUENCE [LARGE SCALE GENOMIC DNA]</scope>
    <source>
        <strain evidence="1 2">CCMP1545</strain>
    </source>
</reference>
<dbReference type="Proteomes" id="UP000001876">
    <property type="component" value="Unassembled WGS sequence"/>
</dbReference>
<gene>
    <name evidence="1" type="ORF">MICPUCDRAFT_70791</name>
</gene>
<organism evidence="2">
    <name type="scientific">Micromonas pusilla (strain CCMP1545)</name>
    <name type="common">Picoplanktonic green alga</name>
    <dbReference type="NCBI Taxonomy" id="564608"/>
    <lineage>
        <taxon>Eukaryota</taxon>
        <taxon>Viridiplantae</taxon>
        <taxon>Chlorophyta</taxon>
        <taxon>Mamiellophyceae</taxon>
        <taxon>Mamiellales</taxon>
        <taxon>Mamiellaceae</taxon>
        <taxon>Micromonas</taxon>
    </lineage>
</organism>
<evidence type="ECO:0000313" key="1">
    <source>
        <dbReference type="EMBL" id="EEH50859.1"/>
    </source>
</evidence>
<dbReference type="EMBL" id="GG663753">
    <property type="protein sequence ID" value="EEH50859.1"/>
    <property type="molecule type" value="Genomic_DNA"/>
</dbReference>
<dbReference type="GeneID" id="9690326"/>
<dbReference type="KEGG" id="mpp:MICPUCDRAFT_70791"/>